<dbReference type="Pfam" id="PF01145">
    <property type="entry name" value="Band_7"/>
    <property type="match status" value="3"/>
</dbReference>
<feature type="domain" description="Band 7" evidence="2">
    <location>
        <begin position="1041"/>
        <end position="1238"/>
    </location>
</feature>
<evidence type="ECO:0000259" key="2">
    <source>
        <dbReference type="SMART" id="SM00244"/>
    </source>
</evidence>
<dbReference type="PANTHER" id="PTHR42911:SF1">
    <property type="entry name" value="MODULATOR OF FTSH PROTEASE HFLC"/>
    <property type="match status" value="1"/>
</dbReference>
<feature type="domain" description="Band 7" evidence="2">
    <location>
        <begin position="685"/>
        <end position="868"/>
    </location>
</feature>
<keyword evidence="1" id="KW-0472">Membrane</keyword>
<keyword evidence="4" id="KW-1185">Reference proteome</keyword>
<feature type="transmembrane region" description="Helical" evidence="1">
    <location>
        <begin position="150"/>
        <end position="170"/>
    </location>
</feature>
<name>A0A812V7D7_9DINO</name>
<feature type="transmembrane region" description="Helical" evidence="1">
    <location>
        <begin position="109"/>
        <end position="130"/>
    </location>
</feature>
<dbReference type="SUPFAM" id="SSF52540">
    <property type="entry name" value="P-loop containing nucleoside triphosphate hydrolases"/>
    <property type="match status" value="1"/>
</dbReference>
<accession>A0A812V7D7</accession>
<dbReference type="InterPro" id="IPR027417">
    <property type="entry name" value="P-loop_NTPase"/>
</dbReference>
<feature type="transmembrane region" description="Helical" evidence="1">
    <location>
        <begin position="216"/>
        <end position="241"/>
    </location>
</feature>
<dbReference type="SUPFAM" id="SSF117892">
    <property type="entry name" value="Band 7/SPFH domain"/>
    <property type="match status" value="1"/>
</dbReference>
<dbReference type="InterPro" id="IPR036013">
    <property type="entry name" value="Band_7/SPFH_dom_sf"/>
</dbReference>
<sequence length="1560" mass="170886">MNADQLSYKRATSVSLIGLAIQLVLATTLIVYSRLGADPAAFTAAIAMFLGLPIWATLAVVFYQHKLERLEALEAEMYAGSSAAEASVFEESGGDLNVQAAKLAWLHKWFLPIVSLAVGVAYVALGVVRFTGREIATEDAIYAAPPETGWAIAIGVGIAAIGFVFARFVAGMAKQSAWMLLHAGSATSVLAAILGGLVALAHFMHAAIKEDALLEILPAVVSVGMVALGVEIFLNFVLNLYRPRTAGQTMRPAFDSRVLAFVAAPDRFAKSISDAINYQFGFNVSSTWFYRLLSRTIIALAILCAALIWAMSAVVIVQPGERGVLVSNGEFVREVEPGPVFKAPWPFAKVVTFPAESVNEFVIGESVEEDGPILWTKSHSANPLYVIVQPTATTLDESEAASSLSLLVAEIPVHYVVRTGELRSYLDLAQDGPESDPDRMRRELLRSIASRVAIEHLSTLNVDEAIGSGRIPLADELKAKIQARFDAISAGVRVTFVGIAGLHPNEEVAPAFEKLVAADQKKQAEIEKAEADAIRLLAAVAGEVDKAERILEGLKRLEALEQGRADDAIIAQQEQEIMEMILDAGGQAAASIASAKADRWTRHMDARSRLASSTGQIAMFRAAPEPYLASQLVQAYRELFATSRLQITPFDTRIEVNQDRSHRNMRKLVLVGIALIVALAFALYMVTYTVSYTDRAVVTTFGRAGDGSVIEDPGLKWKLPAPVQSTTVYDTRVRFLEARLEQQQTADDRQIVVKAFLTWRVDDPLTFYQRFSGSAGSETREHYRKAEDTLTSLLRSAVAEISRYQLGELFAPTQGASKLEDLENAILARIRGGESGSIADYGLAIEMVGINAVELTSDTTQEVFNRMKSRREKLAAKAESEGAAAATAIRAETESDARRIRAFAEFRASELSNEGGIEAAAFLSQLQEEPRLAVFMQFVDLMREGFGRRATFVLPTDMLGISIFSPDVLRDIQSGRLPDMGIGGERSGGTGASLVLRQDNVREQRAVSMEAANKSLADALKFTYRIIQVLMIVLAGLFVFSGFQQVNEGETGLRIEFGKLKGGALSPGFHFSLPYPMGELDIVDTRQQSLVIDETFWPNVPDKTRGLEQLGYGGIKLITGEDGSLLTGDGNIVHTQWSVLYRRDQPVEFAANLHPDAEEPLVLAAVERAVVRVVAEISIDELLKPSSGNAGDSSIEARVRAIAQDALDRLNCGIRIDETVLSAKSPPVRVRAEFESVNKAVETSNKAIADASSDRSVTLTSLAGTAYEPLLDLINEMEEARALGEDARAEQLLATVRQLFDGRFNRAGAVEIAGRTYRDVNFSGELSTLIANANQERSVKIASARATAQQFQAQLEQYRANPRVFLSTEYTDAFKSLLENDTVSVFWLPPGTDPLVWKLTTDPEHEREIEREMKRLEDAIVRANGLTKIFKDFWLRDRARAVDGIDFEIRRGEIFGLLGPNGSGKSTTIKMILGLLKRTRGRIAVFGKPPTDVAIKKRIGYVPEESYLYPFLNARETLDYYGKLFHLSSKVREKRIDELLDMVGLTGVQFRQVREYSKGM</sequence>
<feature type="transmembrane region" description="Helical" evidence="1">
    <location>
        <begin position="668"/>
        <end position="686"/>
    </location>
</feature>
<dbReference type="InterPro" id="IPR003439">
    <property type="entry name" value="ABC_transporter-like_ATP-bd"/>
</dbReference>
<evidence type="ECO:0000313" key="3">
    <source>
        <dbReference type="EMBL" id="CAE7613982.1"/>
    </source>
</evidence>
<organism evidence="3 4">
    <name type="scientific">Symbiodinium necroappetens</name>
    <dbReference type="NCBI Taxonomy" id="1628268"/>
    <lineage>
        <taxon>Eukaryota</taxon>
        <taxon>Sar</taxon>
        <taxon>Alveolata</taxon>
        <taxon>Dinophyceae</taxon>
        <taxon>Suessiales</taxon>
        <taxon>Symbiodiniaceae</taxon>
        <taxon>Symbiodinium</taxon>
    </lineage>
</organism>
<dbReference type="Proteomes" id="UP000601435">
    <property type="component" value="Unassembled WGS sequence"/>
</dbReference>
<dbReference type="SMART" id="SM00244">
    <property type="entry name" value="PHB"/>
    <property type="match status" value="2"/>
</dbReference>
<dbReference type="EMBL" id="CAJNJA010028865">
    <property type="protein sequence ID" value="CAE7613982.1"/>
    <property type="molecule type" value="Genomic_DNA"/>
</dbReference>
<comment type="caution">
    <text evidence="3">The sequence shown here is derived from an EMBL/GenBank/DDBJ whole genome shotgun (WGS) entry which is preliminary data.</text>
</comment>
<dbReference type="CDD" id="cd03230">
    <property type="entry name" value="ABC_DR_subfamily_A"/>
    <property type="match status" value="1"/>
</dbReference>
<feature type="non-terminal residue" evidence="3">
    <location>
        <position position="1"/>
    </location>
</feature>
<protein>
    <recommendedName>
        <fullName evidence="2">Band 7 domain-containing protein</fullName>
    </recommendedName>
</protein>
<evidence type="ECO:0000313" key="4">
    <source>
        <dbReference type="Proteomes" id="UP000601435"/>
    </source>
</evidence>
<evidence type="ECO:0000256" key="1">
    <source>
        <dbReference type="SAM" id="Phobius"/>
    </source>
</evidence>
<keyword evidence="1" id="KW-1133">Transmembrane helix</keyword>
<proteinExistence type="predicted"/>
<feature type="transmembrane region" description="Helical" evidence="1">
    <location>
        <begin position="177"/>
        <end position="204"/>
    </location>
</feature>
<reference evidence="3" key="1">
    <citation type="submission" date="2021-02" db="EMBL/GenBank/DDBJ databases">
        <authorList>
            <person name="Dougan E. K."/>
            <person name="Rhodes N."/>
            <person name="Thang M."/>
            <person name="Chan C."/>
        </authorList>
    </citation>
    <scope>NUCLEOTIDE SEQUENCE</scope>
</reference>
<feature type="transmembrane region" description="Helical" evidence="1">
    <location>
        <begin position="12"/>
        <end position="35"/>
    </location>
</feature>
<dbReference type="InterPro" id="IPR001107">
    <property type="entry name" value="Band_7"/>
</dbReference>
<dbReference type="Pfam" id="PF00005">
    <property type="entry name" value="ABC_tran"/>
    <property type="match status" value="1"/>
</dbReference>
<dbReference type="Gene3D" id="3.40.50.300">
    <property type="entry name" value="P-loop containing nucleotide triphosphate hydrolases"/>
    <property type="match status" value="1"/>
</dbReference>
<dbReference type="OrthoDB" id="10255969at2759"/>
<dbReference type="GO" id="GO:0016887">
    <property type="term" value="F:ATP hydrolysis activity"/>
    <property type="evidence" value="ECO:0007669"/>
    <property type="project" value="InterPro"/>
</dbReference>
<dbReference type="PANTHER" id="PTHR42911">
    <property type="entry name" value="MODULATOR OF FTSH PROTEASE HFLC"/>
    <property type="match status" value="1"/>
</dbReference>
<feature type="transmembrane region" description="Helical" evidence="1">
    <location>
        <begin position="41"/>
        <end position="63"/>
    </location>
</feature>
<keyword evidence="1" id="KW-0812">Transmembrane</keyword>
<gene>
    <name evidence="3" type="ORF">SNEC2469_LOCUS17443</name>
</gene>
<feature type="transmembrane region" description="Helical" evidence="1">
    <location>
        <begin position="297"/>
        <end position="317"/>
    </location>
</feature>
<dbReference type="Gene3D" id="3.30.479.30">
    <property type="entry name" value="Band 7 domain"/>
    <property type="match status" value="2"/>
</dbReference>
<feature type="transmembrane region" description="Helical" evidence="1">
    <location>
        <begin position="1022"/>
        <end position="1043"/>
    </location>
</feature>
<dbReference type="GO" id="GO:0005524">
    <property type="term" value="F:ATP binding"/>
    <property type="evidence" value="ECO:0007669"/>
    <property type="project" value="InterPro"/>
</dbReference>